<dbReference type="PANTHER" id="PTHR10252">
    <property type="entry name" value="HISTONE-LIKE TRANSCRIPTION FACTOR CCAAT-RELATED"/>
    <property type="match status" value="1"/>
</dbReference>
<feature type="region of interest" description="Disordered" evidence="13">
    <location>
        <begin position="253"/>
        <end position="274"/>
    </location>
</feature>
<feature type="region of interest" description="Disordered" evidence="13">
    <location>
        <begin position="1171"/>
        <end position="1192"/>
    </location>
</feature>
<comment type="subcellular location">
    <subcellularLocation>
        <location evidence="1">Nucleus</location>
    </subcellularLocation>
</comment>
<feature type="compositionally biased region" description="Basic and acidic residues" evidence="13">
    <location>
        <begin position="2795"/>
        <end position="2807"/>
    </location>
</feature>
<evidence type="ECO:0000256" key="8">
    <source>
        <dbReference type="ARBA" id="ARBA00023242"/>
    </source>
</evidence>
<keyword evidence="8" id="KW-0539">Nucleus</keyword>
<evidence type="ECO:0000256" key="13">
    <source>
        <dbReference type="SAM" id="MobiDB-lite"/>
    </source>
</evidence>
<evidence type="ECO:0000256" key="10">
    <source>
        <dbReference type="ARBA" id="ARBA00062516"/>
    </source>
</evidence>
<dbReference type="InterPro" id="IPR050568">
    <property type="entry name" value="Transcr_DNA_Rep_Reg"/>
</dbReference>
<keyword evidence="2" id="KW-0597">Phosphoprotein</keyword>
<feature type="region of interest" description="Disordered" evidence="13">
    <location>
        <begin position="2285"/>
        <end position="2394"/>
    </location>
</feature>
<dbReference type="GO" id="GO:0003677">
    <property type="term" value="F:DNA binding"/>
    <property type="evidence" value="ECO:0007669"/>
    <property type="project" value="UniProtKB-KW"/>
</dbReference>
<feature type="compositionally biased region" description="Low complexity" evidence="13">
    <location>
        <begin position="978"/>
        <end position="989"/>
    </location>
</feature>
<proteinExistence type="predicted"/>
<evidence type="ECO:0000256" key="3">
    <source>
        <dbReference type="ARBA" id="ARBA00022679"/>
    </source>
</evidence>
<accession>A0A8J6AAZ0</accession>
<evidence type="ECO:0000256" key="6">
    <source>
        <dbReference type="ARBA" id="ARBA00023054"/>
    </source>
</evidence>
<evidence type="ECO:0000313" key="15">
    <source>
        <dbReference type="EMBL" id="KAG8515457.1"/>
    </source>
</evidence>
<feature type="region of interest" description="Disordered" evidence="13">
    <location>
        <begin position="1040"/>
        <end position="1080"/>
    </location>
</feature>
<evidence type="ECO:0000256" key="2">
    <source>
        <dbReference type="ARBA" id="ARBA00022553"/>
    </source>
</evidence>
<feature type="compositionally biased region" description="Low complexity" evidence="13">
    <location>
        <begin position="2808"/>
        <end position="2824"/>
    </location>
</feature>
<gene>
    <name evidence="15" type="ORF">J0S82_019234</name>
</gene>
<dbReference type="CDD" id="cd22924">
    <property type="entry name" value="HFD_CHRAC1-like"/>
    <property type="match status" value="1"/>
</dbReference>
<feature type="region of interest" description="Disordered" evidence="13">
    <location>
        <begin position="959"/>
        <end position="1018"/>
    </location>
</feature>
<feature type="non-terminal residue" evidence="15">
    <location>
        <position position="2977"/>
    </location>
</feature>
<dbReference type="InterPro" id="IPR003958">
    <property type="entry name" value="CBFA_NFYB_domain"/>
</dbReference>
<feature type="region of interest" description="Disordered" evidence="13">
    <location>
        <begin position="1557"/>
        <end position="1594"/>
    </location>
</feature>
<feature type="compositionally biased region" description="Basic and acidic residues" evidence="13">
    <location>
        <begin position="1557"/>
        <end position="1569"/>
    </location>
</feature>
<feature type="region of interest" description="Disordered" evidence="13">
    <location>
        <begin position="2498"/>
        <end position="2532"/>
    </location>
</feature>
<feature type="region of interest" description="Disordered" evidence="13">
    <location>
        <begin position="712"/>
        <end position="753"/>
    </location>
</feature>
<reference evidence="15" key="1">
    <citation type="journal article" date="2021" name="Evol. Appl.">
        <title>The genome of the Pyrenean desman and the effects of bottlenecks and inbreeding on the genomic landscape of an endangered species.</title>
        <authorList>
            <person name="Escoda L."/>
            <person name="Castresana J."/>
        </authorList>
    </citation>
    <scope>NUCLEOTIDE SEQUENCE</scope>
    <source>
        <strain evidence="15">IBE-C5619</strain>
    </source>
</reference>
<keyword evidence="6" id="KW-0175">Coiled coil</keyword>
<evidence type="ECO:0000313" key="16">
    <source>
        <dbReference type="Proteomes" id="UP000700334"/>
    </source>
</evidence>
<feature type="region of interest" description="Disordered" evidence="13">
    <location>
        <begin position="486"/>
        <end position="505"/>
    </location>
</feature>
<feature type="compositionally biased region" description="Basic and acidic residues" evidence="13">
    <location>
        <begin position="1382"/>
        <end position="1391"/>
    </location>
</feature>
<evidence type="ECO:0000256" key="12">
    <source>
        <dbReference type="ARBA" id="ARBA00083235"/>
    </source>
</evidence>
<dbReference type="Pfam" id="PF00808">
    <property type="entry name" value="CBFD_NFYB_HMF"/>
    <property type="match status" value="1"/>
</dbReference>
<comment type="caution">
    <text evidence="15">The sequence shown here is derived from an EMBL/GenBank/DDBJ whole genome shotgun (WGS) entry which is preliminary data.</text>
</comment>
<keyword evidence="4" id="KW-0548">Nucleotidyltransferase</keyword>
<name>A0A8J6AAZ0_GALPY</name>
<feature type="region of interest" description="Disordered" evidence="13">
    <location>
        <begin position="156"/>
        <end position="177"/>
    </location>
</feature>
<feature type="region of interest" description="Disordered" evidence="13">
    <location>
        <begin position="546"/>
        <end position="573"/>
    </location>
</feature>
<keyword evidence="3" id="KW-0808">Transferase</keyword>
<feature type="region of interest" description="Disordered" evidence="13">
    <location>
        <begin position="2958"/>
        <end position="2977"/>
    </location>
</feature>
<dbReference type="GO" id="GO:0046982">
    <property type="term" value="F:protein heterodimerization activity"/>
    <property type="evidence" value="ECO:0007669"/>
    <property type="project" value="InterPro"/>
</dbReference>
<dbReference type="OrthoDB" id="1291358at2759"/>
<feature type="compositionally biased region" description="Acidic residues" evidence="13">
    <location>
        <begin position="2961"/>
        <end position="2977"/>
    </location>
</feature>
<feature type="region of interest" description="Disordered" evidence="13">
    <location>
        <begin position="1310"/>
        <end position="1419"/>
    </location>
</feature>
<evidence type="ECO:0000256" key="5">
    <source>
        <dbReference type="ARBA" id="ARBA00022990"/>
    </source>
</evidence>
<dbReference type="Proteomes" id="UP000700334">
    <property type="component" value="Unassembled WGS sequence"/>
</dbReference>
<feature type="compositionally biased region" description="Polar residues" evidence="13">
    <location>
        <begin position="2625"/>
        <end position="2636"/>
    </location>
</feature>
<feature type="region of interest" description="Disordered" evidence="13">
    <location>
        <begin position="24"/>
        <end position="53"/>
    </location>
</feature>
<comment type="function">
    <text evidence="9">Forms a complex with DNA polymerase epsilon subunit POLE3 and binds naked DNA, which is then incorporated into chromatin, aided by the nucleosome remodeling activity of ISWI/SNF2H and ACF1. Does not enhance nucleosome sliding activity of the ACF-5 ISWI chromatin remodeling complex.</text>
</comment>
<organism evidence="15 16">
    <name type="scientific">Galemys pyrenaicus</name>
    <name type="common">Iberian desman</name>
    <name type="synonym">Pyrenean desman</name>
    <dbReference type="NCBI Taxonomy" id="202257"/>
    <lineage>
        <taxon>Eukaryota</taxon>
        <taxon>Metazoa</taxon>
        <taxon>Chordata</taxon>
        <taxon>Craniata</taxon>
        <taxon>Vertebrata</taxon>
        <taxon>Euteleostomi</taxon>
        <taxon>Mammalia</taxon>
        <taxon>Eutheria</taxon>
        <taxon>Laurasiatheria</taxon>
        <taxon>Eulipotyphla</taxon>
        <taxon>Talpidae</taxon>
        <taxon>Galemys</taxon>
    </lineage>
</organism>
<evidence type="ECO:0000256" key="1">
    <source>
        <dbReference type="ARBA" id="ARBA00004123"/>
    </source>
</evidence>
<dbReference type="GO" id="GO:0008623">
    <property type="term" value="C:CHRAC"/>
    <property type="evidence" value="ECO:0007669"/>
    <property type="project" value="TreeGrafter"/>
</dbReference>
<sequence>RRQAMRKGAALSELGAALHEAPFVASPRSSAPARGTFLEGVQRSPGTELRPCGVGARRPPLLRAAHGTPAAAHLCAGRRLLPFLSCLDPNPALCPHAHAQPRKGTSGNTREAPQWDPARIQKLLCQAVFSSTLKPLEHAVLIGGLDLPRVAAKRSLPPGSLAPPPPSHGVRARSAPPALTSAPTCRFPQTLLLLSPVTIRLLQSSLTSFLHPWALPGPRGRATPLSWMPLQHPCTCLSRAPPRHACTRLSSRLAQPELPPRTGPGAGEDASGRLATSKHKNIHHQNPGQSRGAGTSFLVAEGWTEGAAEVGRGPRVCRWGWEVGTTWQLLASPARAPLSRSPRQLPWEAQQAQAEAVVCPPGSRSTGRQMLLSHGQEWLQHVWARDAHWSEALPRPQRKHPEQGSGVRETCGPGLWGALPMAAWTVGGEDSGRRGQRAARSPWRPGRGRAFALAARTPGRLFPEQASWDCRGWALCLQAEDWRGIPRSSSGGPQMTGSRGPAPSLRRRVRAGRPLRRAATHPRAACLGEALPERGMLRERPPQLTGVCVRKGDRPGRLQERRRPKPADTCLETRGPTLESAADLRTYPQGSGCDGRGPALSRGAVRLRWCQGPRGGRRGSHDTLKRRGWHPGVQALEAGAAKRWASTPEARPHNPEAYSEEHLWWCVRWAAHASRSAPRVGMLVSGRRSPARWGGRTGFLSRLLGVCAPQGAGSTRTRLGQPTASSTNSQRLPLAERAEASAGSGGAPQQDVGLRAVSWGPCGRGRLSPDDALIQGSGRADNERLSGGRLMPAHVLHLPSLTCHISAWVPWASETAQGPRWPHPGLPRHTAPGHPLGEPLSRTGLPRVCRKTAVLFRDPKARSGASGTGVATVRPSPGQTPALRGQATAGETSPSSMQNAHCIIRRWWQSTSQPRSCPQSRAFPGTGPNRLASMGLCQPAHVHAEAGTDLGRTLERAARPRPGETSLQTAAPPPAASPGPWGLRSRASPARPPPPLLRAHRPALGPPGRAPNSDQTRPIFRPFGLVRACVQVLGRLRHHRATAGPAPGASEQTRGVTAAQGPRDLPPGRQGAGSEGAQELVEAEPGPVGLRSSEQGACSRAQWAEPWRAGRPKTKVPKELPAPPRLALVTATHAAPCRRPGGGAAYNSSWLEAAGRPGPCLPCDLSFSGPQLPDLQDEAQSDTSRSAWTTPAPGRVSRICRVSPGSPGHRRSLGLESALGQLWCSGPVQQGFRAMFTRQRGEQSRQAGPRWRGGADHRHSDGRPRRPAVSQARRGKNAHWQEQKACSHCSSQRQQVEPSLLVSPDSCWATLPSDSSPASRRPTDFPCGKRSQHRSVHTTLVGCSPRPRVPTQAPRGSRPAPATPPTPLSAATIPFYSGSGDVRPRCRRAEAGHGPQTGVSEASAHPQGHTPLTCASPAPMPLAASPHTLPWLLRLGAWRETPTRQQIERPSSSEPTRCQAEPARASAPMATLACRVMAGYCPGPCWMLCCPRSLQPHSLVPHGWPSHRFLGFCWGVWGPPFGLQSPLVVHTGLGPDSGGTFKSIFLRKVPRQTCRAEDASVKAHDRVPGHGDTVSKNGHGDTVSKNGGPSCPPPPQERLHVGWLAQSRIETSVFFRMVKQTNCTSLEASLTMQALLGRCAQYRRHRPEEWPVFVTAGAGRGKSVHTSYCISGTFSRPPSGLAANLLAMAFPGAPSTVLQCDPPPAATPLSTRAAATRNKAHTSVPWTCRGRAHRARRHTHAAPLTASAGGHRREARTPRRCRPARVPCCSQIREETRPGSVLRPREHKTPILTPARPSPMAVAPRSWTWALATASLQSQPRLGCGPACLPVSWASRIPVCSCANEITLTRHEHRATEIEKLNLRSAPVFRLSLTCRKLRDSSTASPGRALRPGATTWAQTAPLALPGRQPPAPRPHCSLPRRGSGFLVIQVIRPRSVMTAWHCASPAGEASTWLSPESNALNQGQAAHGPRRGTSCVTPVQGGGLPTLQRRLTSAILGDGGALPDRLPSCLLTPGLHPTCQQGWHKQPGVPLPWQRLTSGQASDPALTRKVQGEMAECQSPRPVTRPDEETAPALQIAASKGLKATTKQKDGKTRAPWRASAPGVAAAVWCTLKQGPGGTGGWPQKDHCKSRSTPPLPWRVVPRAGLHVLSGTRGSGSYGGCALESGPPCKLINRTSSCQDRSPQVWAPSQGSCPHASTRATPPLVPWRQLGLRQACQSSSPCRQAKRNNGLARACRQPGRLCTSTTSSGAWPGPKDRDCQELTCETLGLLQEHERAEGWCYPQGPRSPLAGEQKPGVKLHSPSVQGHHGGNASTSSSPLQSCQPSHHQAQPGPAAGDAGEHLLGCRADTQVASKDEQHARTLALPRGRSELTEHRPHTDLPGRPPPGPRLRLASCPRLGTGQTDPSLRNGPDRVFSGGRPPPHFYTVARVPAAQPEPLTCCRVGTTCLASHISALAFLSSASPRLLPPGLWLSRAEGSPHSLCTAALPPLLCSSARRELPPTRAPQPPRRGSALSPLDLRAPGEGPPAASPTGCACALQHLAGPASPSLDIRVDLADKTLRQEEPLQSTSGFWPVLSGLQSASPFPSASVLAAVAGREAVLREPAAEGAGHLEQHEPGIFTERPSPSLQTGQTRPGSPHASRRLRPPALPAGPRRLATPRRKRLAPLAPRLTGKTPSPACPPTATLASALGRPHRLPSQEGRARVPGSRLLSARLRPTPPRQGPRRLFSVFPLECRPRGGLCHRCLPGGAPSSPQKRVRARPNQRAEPSLPPRRRQNPPRGVVARGTTGLVVQRRRDGGEPPRPRLPDTTTPTGQRGVAPAPSAGHLAAGGGALAVGSLATARGRGAKMADVVVGKDKCGEQRLVSLPLSRIRVIMKSSPEVSSINQEALVLTAKATELFVQYLATYSYRHGSGKEKKALTYNDLSNTAEESETFQFLADILPKKILASKYLKMLKEKREEDEEENDGASDEEAES</sequence>
<dbReference type="InterPro" id="IPR009072">
    <property type="entry name" value="Histone-fold"/>
</dbReference>
<feature type="compositionally biased region" description="Basic and acidic residues" evidence="13">
    <location>
        <begin position="550"/>
        <end position="561"/>
    </location>
</feature>
<feature type="region of interest" description="Disordered" evidence="13">
    <location>
        <begin position="1238"/>
        <end position="1279"/>
    </location>
</feature>
<feature type="compositionally biased region" description="Basic and acidic residues" evidence="13">
    <location>
        <begin position="1253"/>
        <end position="1264"/>
    </location>
</feature>
<feature type="compositionally biased region" description="Polar residues" evidence="13">
    <location>
        <begin position="889"/>
        <end position="898"/>
    </location>
</feature>
<feature type="region of interest" description="Disordered" evidence="13">
    <location>
        <begin position="2747"/>
        <end position="2824"/>
    </location>
</feature>
<dbReference type="Gene3D" id="1.10.20.10">
    <property type="entry name" value="Histone, subunit A"/>
    <property type="match status" value="1"/>
</dbReference>
<feature type="compositionally biased region" description="Basic and acidic residues" evidence="13">
    <location>
        <begin position="2368"/>
        <end position="2381"/>
    </location>
</feature>
<feature type="domain" description="Transcription factor CBF/NF-Y/archaeal histone" evidence="14">
    <location>
        <begin position="2867"/>
        <end position="2927"/>
    </location>
</feature>
<evidence type="ECO:0000256" key="7">
    <source>
        <dbReference type="ARBA" id="ARBA00023125"/>
    </source>
</evidence>
<feature type="compositionally biased region" description="Polar residues" evidence="13">
    <location>
        <begin position="2312"/>
        <end position="2328"/>
    </location>
</feature>
<evidence type="ECO:0000256" key="9">
    <source>
        <dbReference type="ARBA" id="ARBA00059032"/>
    </source>
</evidence>
<feature type="compositionally biased region" description="Polar residues" evidence="13">
    <location>
        <begin position="712"/>
        <end position="731"/>
    </location>
</feature>
<keyword evidence="16" id="KW-1185">Reference proteome</keyword>
<dbReference type="SUPFAM" id="SSF47113">
    <property type="entry name" value="Histone-fold"/>
    <property type="match status" value="1"/>
</dbReference>
<dbReference type="GO" id="GO:0006338">
    <property type="term" value="P:chromatin remodeling"/>
    <property type="evidence" value="ECO:0007669"/>
    <property type="project" value="TreeGrafter"/>
</dbReference>
<dbReference type="PANTHER" id="PTHR10252:SF54">
    <property type="entry name" value="CHROMATIN ACCESSIBILITY COMPLEX PROTEIN 1"/>
    <property type="match status" value="1"/>
</dbReference>
<keyword evidence="7" id="KW-0238">DNA-binding</keyword>
<feature type="region of interest" description="Disordered" evidence="13">
    <location>
        <begin position="426"/>
        <end position="445"/>
    </location>
</feature>
<feature type="compositionally biased region" description="Low complexity" evidence="13">
    <location>
        <begin position="2329"/>
        <end position="2338"/>
    </location>
</feature>
<dbReference type="GO" id="GO:0016779">
    <property type="term" value="F:nucleotidyltransferase activity"/>
    <property type="evidence" value="ECO:0007669"/>
    <property type="project" value="UniProtKB-KW"/>
</dbReference>
<dbReference type="FunFam" id="1.10.20.10:FF:000048">
    <property type="entry name" value="Chromatin accessibility complex subunit 1"/>
    <property type="match status" value="1"/>
</dbReference>
<feature type="region of interest" description="Disordered" evidence="13">
    <location>
        <begin position="2609"/>
        <end position="2727"/>
    </location>
</feature>
<feature type="region of interest" description="Disordered" evidence="13">
    <location>
        <begin position="860"/>
        <end position="898"/>
    </location>
</feature>
<feature type="region of interest" description="Disordered" evidence="13">
    <location>
        <begin position="2080"/>
        <end position="2099"/>
    </location>
</feature>
<comment type="subunit">
    <text evidence="10">Heterodimer with POLE3; binds to DNA. Component of the CHRAC ISWI chromatin remodeling complex at least composed of SMARCA5/SNF2H, BAZ1A/ACF1, CHRAC1 and POLE3; the complex preferentially binds DNA through the CHRAC1-POLE3 heterodimer and possesses ATP-dependent nucleosome-remodeling activity. Within the complex, the heterodimer with POLE3 interacts with SMARCA5/SNF2H; the interaction is direct and enhances nucleosome sliding activity by the SMARCA5/SNF2H and BAZ1A/ACF1 interaction. Within the complex, the heterodimer with POLE3 interacts with BAZ1A/ACF1; the interactions are direct.</text>
</comment>
<dbReference type="GO" id="GO:0006261">
    <property type="term" value="P:DNA-templated DNA replication"/>
    <property type="evidence" value="ECO:0007669"/>
    <property type="project" value="TreeGrafter"/>
</dbReference>
<protein>
    <recommendedName>
        <fullName evidence="11">Chromatin accessibility complex protein 1</fullName>
    </recommendedName>
    <alternativeName>
        <fullName evidence="12">DNA polymerase epsilon subunit p15</fullName>
    </alternativeName>
</protein>
<evidence type="ECO:0000259" key="14">
    <source>
        <dbReference type="Pfam" id="PF00808"/>
    </source>
</evidence>
<dbReference type="EMBL" id="JAGFMF010011709">
    <property type="protein sequence ID" value="KAG8515457.1"/>
    <property type="molecule type" value="Genomic_DNA"/>
</dbReference>
<keyword evidence="5" id="KW-0007">Acetylation</keyword>
<evidence type="ECO:0000256" key="4">
    <source>
        <dbReference type="ARBA" id="ARBA00022695"/>
    </source>
</evidence>
<evidence type="ECO:0000256" key="11">
    <source>
        <dbReference type="ARBA" id="ARBA00071805"/>
    </source>
</evidence>
<feature type="compositionally biased region" description="Polar residues" evidence="13">
    <location>
        <begin position="487"/>
        <end position="497"/>
    </location>
</feature>